<dbReference type="InterPro" id="IPR036188">
    <property type="entry name" value="FAD/NAD-bd_sf"/>
</dbReference>
<comment type="similarity">
    <text evidence="1">Belongs to the paxM FAD-dependent monooxygenase family.</text>
</comment>
<dbReference type="Proteomes" id="UP001219525">
    <property type="component" value="Unassembled WGS sequence"/>
</dbReference>
<keyword evidence="5" id="KW-0503">Monooxygenase</keyword>
<evidence type="ECO:0000256" key="4">
    <source>
        <dbReference type="ARBA" id="ARBA00023002"/>
    </source>
</evidence>
<dbReference type="GO" id="GO:0071949">
    <property type="term" value="F:FAD binding"/>
    <property type="evidence" value="ECO:0007669"/>
    <property type="project" value="InterPro"/>
</dbReference>
<keyword evidence="4" id="KW-0560">Oxidoreductase</keyword>
<dbReference type="InterPro" id="IPR050493">
    <property type="entry name" value="FAD-dep_Monooxygenase_BioMet"/>
</dbReference>
<dbReference type="Gene3D" id="3.50.50.60">
    <property type="entry name" value="FAD/NAD(P)-binding domain"/>
    <property type="match status" value="1"/>
</dbReference>
<proteinExistence type="inferred from homology"/>
<feature type="domain" description="FAD-binding" evidence="6">
    <location>
        <begin position="9"/>
        <end position="366"/>
    </location>
</feature>
<dbReference type="EMBL" id="JARJCW010000005">
    <property type="protein sequence ID" value="KAJ7224547.1"/>
    <property type="molecule type" value="Genomic_DNA"/>
</dbReference>
<reference evidence="7" key="1">
    <citation type="submission" date="2023-03" db="EMBL/GenBank/DDBJ databases">
        <title>Massive genome expansion in bonnet fungi (Mycena s.s.) driven by repeated elements and novel gene families across ecological guilds.</title>
        <authorList>
            <consortium name="Lawrence Berkeley National Laboratory"/>
            <person name="Harder C.B."/>
            <person name="Miyauchi S."/>
            <person name="Viragh M."/>
            <person name="Kuo A."/>
            <person name="Thoen E."/>
            <person name="Andreopoulos B."/>
            <person name="Lu D."/>
            <person name="Skrede I."/>
            <person name="Drula E."/>
            <person name="Henrissat B."/>
            <person name="Morin E."/>
            <person name="Kohler A."/>
            <person name="Barry K."/>
            <person name="LaButti K."/>
            <person name="Morin E."/>
            <person name="Salamov A."/>
            <person name="Lipzen A."/>
            <person name="Mereny Z."/>
            <person name="Hegedus B."/>
            <person name="Baldrian P."/>
            <person name="Stursova M."/>
            <person name="Weitz H."/>
            <person name="Taylor A."/>
            <person name="Grigoriev I.V."/>
            <person name="Nagy L.G."/>
            <person name="Martin F."/>
            <person name="Kauserud H."/>
        </authorList>
    </citation>
    <scope>NUCLEOTIDE SEQUENCE</scope>
    <source>
        <strain evidence="7">9144</strain>
    </source>
</reference>
<evidence type="ECO:0000256" key="3">
    <source>
        <dbReference type="ARBA" id="ARBA00022827"/>
    </source>
</evidence>
<dbReference type="AlphaFoldDB" id="A0AAD6YNF7"/>
<evidence type="ECO:0000256" key="1">
    <source>
        <dbReference type="ARBA" id="ARBA00007992"/>
    </source>
</evidence>
<gene>
    <name evidence="7" type="ORF">GGX14DRAFT_650996</name>
</gene>
<comment type="caution">
    <text evidence="7">The sequence shown here is derived from an EMBL/GenBank/DDBJ whole genome shotgun (WGS) entry which is preliminary data.</text>
</comment>
<keyword evidence="8" id="KW-1185">Reference proteome</keyword>
<protein>
    <submittedName>
        <fullName evidence="7">FAD/NAD(P)-binding domain-containing protein</fullName>
    </submittedName>
</protein>
<dbReference type="SUPFAM" id="SSF51905">
    <property type="entry name" value="FAD/NAD(P)-binding domain"/>
    <property type="match status" value="1"/>
</dbReference>
<dbReference type="PRINTS" id="PR00420">
    <property type="entry name" value="RNGMNOXGNASE"/>
</dbReference>
<evidence type="ECO:0000313" key="8">
    <source>
        <dbReference type="Proteomes" id="UP001219525"/>
    </source>
</evidence>
<sequence length="417" mass="45010">MSTSSTPLKVAIVGAGLGGLTAAIALRRQGHLVQASVILTSLPSTQVNVDECPQIFEASALNKEIGAAIGVPPNAMKILETYGYDQKNLRSCEYRGVVAYSAAGGEPKRMVFRDQATHYGVQGILCLRTALHQELKRLVHEDGPGAAIQLHLGTEIVDCDPDVGTITSKAGNKYEADVVVAADGIRSTLRTIVVGHPVNAPPTGTCAFRWMADASKLEGRPELDWVLKDGVSGGRLVNGPDYKHHFFLYPCQDGTRINVTMMHPDVRDQEQHSWYVPVTRADVLAEYADFPMPCALPLLPTWTRARLALLGDAAHATFPTLGQGAAMAIEDAAALGCMLPAGTTRADVPARLAAYEQVRKARGEFVNTESLEQVTVPSKRGLFHRSPEMQDFLNGYEAIAVAQEHFHKMFGGKAEDS</sequence>
<evidence type="ECO:0000256" key="2">
    <source>
        <dbReference type="ARBA" id="ARBA00022630"/>
    </source>
</evidence>
<dbReference type="GO" id="GO:0004497">
    <property type="term" value="F:monooxygenase activity"/>
    <property type="evidence" value="ECO:0007669"/>
    <property type="project" value="UniProtKB-KW"/>
</dbReference>
<dbReference type="PANTHER" id="PTHR13789:SF314">
    <property type="entry name" value="FAD-BINDING DOMAIN-CONTAINING PROTEIN"/>
    <property type="match status" value="1"/>
</dbReference>
<evidence type="ECO:0000256" key="5">
    <source>
        <dbReference type="ARBA" id="ARBA00023033"/>
    </source>
</evidence>
<dbReference type="InterPro" id="IPR002938">
    <property type="entry name" value="FAD-bd"/>
</dbReference>
<name>A0AAD6YNF7_9AGAR</name>
<keyword evidence="3" id="KW-0274">FAD</keyword>
<keyword evidence="2" id="KW-0285">Flavoprotein</keyword>
<organism evidence="7 8">
    <name type="scientific">Mycena pura</name>
    <dbReference type="NCBI Taxonomy" id="153505"/>
    <lineage>
        <taxon>Eukaryota</taxon>
        <taxon>Fungi</taxon>
        <taxon>Dikarya</taxon>
        <taxon>Basidiomycota</taxon>
        <taxon>Agaricomycotina</taxon>
        <taxon>Agaricomycetes</taxon>
        <taxon>Agaricomycetidae</taxon>
        <taxon>Agaricales</taxon>
        <taxon>Marasmiineae</taxon>
        <taxon>Mycenaceae</taxon>
        <taxon>Mycena</taxon>
    </lineage>
</organism>
<dbReference type="SUPFAM" id="SSF54373">
    <property type="entry name" value="FAD-linked reductases, C-terminal domain"/>
    <property type="match status" value="1"/>
</dbReference>
<dbReference type="Pfam" id="PF01494">
    <property type="entry name" value="FAD_binding_3"/>
    <property type="match status" value="1"/>
</dbReference>
<accession>A0AAD6YNF7</accession>
<evidence type="ECO:0000259" key="6">
    <source>
        <dbReference type="Pfam" id="PF01494"/>
    </source>
</evidence>
<dbReference type="PANTHER" id="PTHR13789">
    <property type="entry name" value="MONOOXYGENASE"/>
    <property type="match status" value="1"/>
</dbReference>
<evidence type="ECO:0000313" key="7">
    <source>
        <dbReference type="EMBL" id="KAJ7224547.1"/>
    </source>
</evidence>